<reference evidence="2" key="2">
    <citation type="journal article" date="2023" name="IMA Fungus">
        <title>Comparative genomic study of the Penicillium genus elucidates a diverse pangenome and 15 lateral gene transfer events.</title>
        <authorList>
            <person name="Petersen C."/>
            <person name="Sorensen T."/>
            <person name="Nielsen M.R."/>
            <person name="Sondergaard T.E."/>
            <person name="Sorensen J.L."/>
            <person name="Fitzpatrick D.A."/>
            <person name="Frisvad J.C."/>
            <person name="Nielsen K.L."/>
        </authorList>
    </citation>
    <scope>NUCLEOTIDE SEQUENCE</scope>
    <source>
        <strain evidence="2">IBT 30069</strain>
    </source>
</reference>
<evidence type="ECO:0000313" key="3">
    <source>
        <dbReference type="Proteomes" id="UP001149165"/>
    </source>
</evidence>
<protein>
    <recommendedName>
        <fullName evidence="4">rRNA adenine N(6)-methyltransferase</fullName>
    </recommendedName>
</protein>
<gene>
    <name evidence="2" type="ORF">N7456_000278</name>
</gene>
<dbReference type="EMBL" id="JAPQKH010000001">
    <property type="protein sequence ID" value="KAJ5115930.1"/>
    <property type="molecule type" value="Genomic_DNA"/>
</dbReference>
<dbReference type="Gene3D" id="3.40.50.150">
    <property type="entry name" value="Vaccinia Virus protein VP39"/>
    <property type="match status" value="1"/>
</dbReference>
<name>A0A9W9GCP9_9EURO</name>
<sequence length="613" mass="69361">MPPVSKWTPITRFPITKLISQHVKKFAGKKINAQSGYVSEELCSHSLQRLAPYLHRNKPLDIIDLWPGDGVWSSQVNEYLQPRRHIMIEPDLDAYGPLLKPLAKTKSSFKLASGNIYTTNWTDVFSKYLPEQSPPEKTESGSLPKNDTLLVLAKPPIPNSPKDHYTPARWWAAVMESCMLQTGLNAYGSVRILATFPLLEIQSILPRTVFDRKRPALLTENVALHAFEVASSYEPEPWYSLKTWDSIKHNFQRVSERAAAQGVETPAGREGPALELAPDSPKPQKGIPYHPRARTEGHDHFMQIIEKHAKMEAKSTPDDPKLVKSKRDASRAMTSLKFDNHTALIRESLTADQMAIDGRMRDLSVAAADPNITATKLQELDKEVENMQSALTQRISQIHFRLHRSWDRNLDDARIEARSQNLDDSVLLWDKRPFHPLHIKSDEVFPGAARTLVYFEAEEKPAAIHGLRNVPVEKRQQLMQLFEALSGAFGTRHHMTIAELTDAIFPGRTANELVQSMPGLIKYAAKRLKPDCGPIPLPEGHTNPEECYQENIDYDLSDCRLRCLPAQTLWEIVLEYQKDALDLSSLQFLRLLGGTLTSFRAGDYSVYEAKSMR</sequence>
<reference evidence="2" key="1">
    <citation type="submission" date="2022-11" db="EMBL/GenBank/DDBJ databases">
        <authorList>
            <person name="Petersen C."/>
        </authorList>
    </citation>
    <scope>NUCLEOTIDE SEQUENCE</scope>
    <source>
        <strain evidence="2">IBT 30069</strain>
    </source>
</reference>
<proteinExistence type="predicted"/>
<dbReference type="AlphaFoldDB" id="A0A9W9GCP9"/>
<feature type="region of interest" description="Disordered" evidence="1">
    <location>
        <begin position="258"/>
        <end position="285"/>
    </location>
</feature>
<organism evidence="2 3">
    <name type="scientific">Penicillium angulare</name>
    <dbReference type="NCBI Taxonomy" id="116970"/>
    <lineage>
        <taxon>Eukaryota</taxon>
        <taxon>Fungi</taxon>
        <taxon>Dikarya</taxon>
        <taxon>Ascomycota</taxon>
        <taxon>Pezizomycotina</taxon>
        <taxon>Eurotiomycetes</taxon>
        <taxon>Eurotiomycetidae</taxon>
        <taxon>Eurotiales</taxon>
        <taxon>Aspergillaceae</taxon>
        <taxon>Penicillium</taxon>
    </lineage>
</organism>
<comment type="caution">
    <text evidence="2">The sequence shown here is derived from an EMBL/GenBank/DDBJ whole genome shotgun (WGS) entry which is preliminary data.</text>
</comment>
<accession>A0A9W9GCP9</accession>
<evidence type="ECO:0000313" key="2">
    <source>
        <dbReference type="EMBL" id="KAJ5115930.1"/>
    </source>
</evidence>
<dbReference type="InterPro" id="IPR029063">
    <property type="entry name" value="SAM-dependent_MTases_sf"/>
</dbReference>
<keyword evidence="3" id="KW-1185">Reference proteome</keyword>
<dbReference type="SUPFAM" id="SSF53335">
    <property type="entry name" value="S-adenosyl-L-methionine-dependent methyltransferases"/>
    <property type="match status" value="1"/>
</dbReference>
<evidence type="ECO:0000256" key="1">
    <source>
        <dbReference type="SAM" id="MobiDB-lite"/>
    </source>
</evidence>
<dbReference type="Proteomes" id="UP001149165">
    <property type="component" value="Unassembled WGS sequence"/>
</dbReference>
<dbReference type="OrthoDB" id="16079at2759"/>
<evidence type="ECO:0008006" key="4">
    <source>
        <dbReference type="Google" id="ProtNLM"/>
    </source>
</evidence>